<organism evidence="17 18">
    <name type="scientific">Amaricoccus macauensis</name>
    <dbReference type="NCBI Taxonomy" id="57001"/>
    <lineage>
        <taxon>Bacteria</taxon>
        <taxon>Pseudomonadati</taxon>
        <taxon>Pseudomonadota</taxon>
        <taxon>Alphaproteobacteria</taxon>
        <taxon>Rhodobacterales</taxon>
        <taxon>Paracoccaceae</taxon>
        <taxon>Amaricoccus</taxon>
    </lineage>
</organism>
<keyword evidence="10" id="KW-0460">Magnesium</keyword>
<dbReference type="SUPFAM" id="SSF56784">
    <property type="entry name" value="HAD-like"/>
    <property type="match status" value="1"/>
</dbReference>
<dbReference type="Gene3D" id="3.30.70.100">
    <property type="match status" value="1"/>
</dbReference>
<gene>
    <name evidence="17" type="ORF">HNP73_002181</name>
</gene>
<dbReference type="InterPro" id="IPR027256">
    <property type="entry name" value="P-typ_ATPase_IB"/>
</dbReference>
<dbReference type="InterPro" id="IPR006121">
    <property type="entry name" value="HMA_dom"/>
</dbReference>
<keyword evidence="4 15" id="KW-1003">Cell membrane</keyword>
<evidence type="ECO:0000256" key="15">
    <source>
        <dbReference type="RuleBase" id="RU362081"/>
    </source>
</evidence>
<dbReference type="CDD" id="cd00371">
    <property type="entry name" value="HMA"/>
    <property type="match status" value="1"/>
</dbReference>
<dbReference type="InterPro" id="IPR023298">
    <property type="entry name" value="ATPase_P-typ_TM_dom_sf"/>
</dbReference>
<dbReference type="EMBL" id="JACHFM010000002">
    <property type="protein sequence ID" value="MBB5222245.1"/>
    <property type="molecule type" value="Genomic_DNA"/>
</dbReference>
<evidence type="ECO:0000256" key="14">
    <source>
        <dbReference type="ARBA" id="ARBA00023136"/>
    </source>
</evidence>
<keyword evidence="18" id="KW-1185">Reference proteome</keyword>
<keyword evidence="3" id="KW-0813">Transport</keyword>
<keyword evidence="9 15" id="KW-0067">ATP-binding</keyword>
<keyword evidence="5" id="KW-0597">Phosphoprotein</keyword>
<proteinExistence type="inferred from homology"/>
<dbReference type="GO" id="GO:0005524">
    <property type="term" value="F:ATP binding"/>
    <property type="evidence" value="ECO:0007669"/>
    <property type="project" value="UniProtKB-UniRule"/>
</dbReference>
<dbReference type="PROSITE" id="PS01047">
    <property type="entry name" value="HMA_1"/>
    <property type="match status" value="1"/>
</dbReference>
<evidence type="ECO:0000256" key="10">
    <source>
        <dbReference type="ARBA" id="ARBA00022842"/>
    </source>
</evidence>
<dbReference type="PANTHER" id="PTHR43520:SF5">
    <property type="entry name" value="CATION-TRANSPORTING P-TYPE ATPASE-RELATED"/>
    <property type="match status" value="1"/>
</dbReference>
<evidence type="ECO:0000259" key="16">
    <source>
        <dbReference type="PROSITE" id="PS50846"/>
    </source>
</evidence>
<evidence type="ECO:0000256" key="2">
    <source>
        <dbReference type="ARBA" id="ARBA00006024"/>
    </source>
</evidence>
<comment type="subcellular location">
    <subcellularLocation>
        <location evidence="1">Cell membrane</location>
        <topology evidence="1">Multi-pass membrane protein</topology>
    </subcellularLocation>
</comment>
<dbReference type="SUPFAM" id="SSF81653">
    <property type="entry name" value="Calcium ATPase, transduction domain A"/>
    <property type="match status" value="1"/>
</dbReference>
<accession>A0A840SNS5</accession>
<feature type="transmembrane region" description="Helical" evidence="15">
    <location>
        <begin position="152"/>
        <end position="170"/>
    </location>
</feature>
<dbReference type="PANTHER" id="PTHR43520">
    <property type="entry name" value="ATP7, ISOFORM B"/>
    <property type="match status" value="1"/>
</dbReference>
<dbReference type="Pfam" id="PF00403">
    <property type="entry name" value="HMA"/>
    <property type="match status" value="1"/>
</dbReference>
<evidence type="ECO:0000256" key="3">
    <source>
        <dbReference type="ARBA" id="ARBA00022448"/>
    </source>
</evidence>
<dbReference type="InterPro" id="IPR018303">
    <property type="entry name" value="ATPase_P-typ_P_site"/>
</dbReference>
<dbReference type="PROSITE" id="PS50846">
    <property type="entry name" value="HMA_2"/>
    <property type="match status" value="1"/>
</dbReference>
<dbReference type="InterPro" id="IPR017969">
    <property type="entry name" value="Heavy-metal-associated_CS"/>
</dbReference>
<dbReference type="RefSeq" id="WP_184148762.1">
    <property type="nucleotide sequence ID" value="NZ_JACHFM010000002.1"/>
</dbReference>
<keyword evidence="8 15" id="KW-0547">Nucleotide-binding</keyword>
<dbReference type="NCBIfam" id="TIGR01494">
    <property type="entry name" value="ATPase_P-type"/>
    <property type="match status" value="2"/>
</dbReference>
<dbReference type="GO" id="GO:0005886">
    <property type="term" value="C:plasma membrane"/>
    <property type="evidence" value="ECO:0007669"/>
    <property type="project" value="UniProtKB-SubCell"/>
</dbReference>
<dbReference type="PROSITE" id="PS01229">
    <property type="entry name" value="COF_2"/>
    <property type="match status" value="1"/>
</dbReference>
<dbReference type="InterPro" id="IPR036163">
    <property type="entry name" value="HMA_dom_sf"/>
</dbReference>
<keyword evidence="7 15" id="KW-0479">Metal-binding</keyword>
<dbReference type="NCBIfam" id="TIGR01511">
    <property type="entry name" value="ATPase-IB1_Cu"/>
    <property type="match status" value="1"/>
</dbReference>
<dbReference type="GO" id="GO:0005507">
    <property type="term" value="F:copper ion binding"/>
    <property type="evidence" value="ECO:0007669"/>
    <property type="project" value="TreeGrafter"/>
</dbReference>
<dbReference type="PRINTS" id="PR00943">
    <property type="entry name" value="CUATPASE"/>
</dbReference>
<dbReference type="InterPro" id="IPR023214">
    <property type="entry name" value="HAD_sf"/>
</dbReference>
<dbReference type="InterPro" id="IPR008250">
    <property type="entry name" value="ATPase_P-typ_transduc_dom_A_sf"/>
</dbReference>
<dbReference type="Gene3D" id="3.40.50.1000">
    <property type="entry name" value="HAD superfamily/HAD-like"/>
    <property type="match status" value="1"/>
</dbReference>
<evidence type="ECO:0000256" key="7">
    <source>
        <dbReference type="ARBA" id="ARBA00022723"/>
    </source>
</evidence>
<dbReference type="Pfam" id="PF00702">
    <property type="entry name" value="Hydrolase"/>
    <property type="match status" value="1"/>
</dbReference>
<keyword evidence="14 15" id="KW-0472">Membrane</keyword>
<dbReference type="Gene3D" id="1.20.1110.10">
    <property type="entry name" value="Calcium-transporting ATPase, transmembrane domain"/>
    <property type="match status" value="1"/>
</dbReference>
<dbReference type="NCBIfam" id="TIGR01512">
    <property type="entry name" value="ATPase-IB2_Cd"/>
    <property type="match status" value="1"/>
</dbReference>
<keyword evidence="13" id="KW-0406">Ion transport</keyword>
<dbReference type="SUPFAM" id="SSF81665">
    <property type="entry name" value="Calcium ATPase, transmembrane domain M"/>
    <property type="match status" value="1"/>
</dbReference>
<feature type="domain" description="HMA" evidence="16">
    <location>
        <begin position="32"/>
        <end position="98"/>
    </location>
</feature>
<feature type="transmembrane region" description="Helical" evidence="15">
    <location>
        <begin position="686"/>
        <end position="705"/>
    </location>
</feature>
<evidence type="ECO:0000313" key="18">
    <source>
        <dbReference type="Proteomes" id="UP000549457"/>
    </source>
</evidence>
<dbReference type="PRINTS" id="PR00119">
    <property type="entry name" value="CATATPASE"/>
</dbReference>
<feature type="transmembrane region" description="Helical" evidence="15">
    <location>
        <begin position="210"/>
        <end position="228"/>
    </location>
</feature>
<evidence type="ECO:0000313" key="17">
    <source>
        <dbReference type="EMBL" id="MBB5222245.1"/>
    </source>
</evidence>
<evidence type="ECO:0000256" key="11">
    <source>
        <dbReference type="ARBA" id="ARBA00022967"/>
    </source>
</evidence>
<feature type="transmembrane region" description="Helical" evidence="15">
    <location>
        <begin position="182"/>
        <end position="198"/>
    </location>
</feature>
<keyword evidence="11" id="KW-1278">Translocase</keyword>
<dbReference type="Gene3D" id="3.40.1110.10">
    <property type="entry name" value="Calcium-transporting ATPase, cytoplasmic domain N"/>
    <property type="match status" value="1"/>
</dbReference>
<evidence type="ECO:0000256" key="8">
    <source>
        <dbReference type="ARBA" id="ARBA00022741"/>
    </source>
</evidence>
<evidence type="ECO:0000256" key="1">
    <source>
        <dbReference type="ARBA" id="ARBA00004651"/>
    </source>
</evidence>
<evidence type="ECO:0000256" key="5">
    <source>
        <dbReference type="ARBA" id="ARBA00022553"/>
    </source>
</evidence>
<evidence type="ECO:0000256" key="13">
    <source>
        <dbReference type="ARBA" id="ARBA00023065"/>
    </source>
</evidence>
<comment type="similarity">
    <text evidence="2 15">Belongs to the cation transport ATPase (P-type) (TC 3.A.3) family. Type IB subfamily.</text>
</comment>
<dbReference type="NCBIfam" id="TIGR01525">
    <property type="entry name" value="ATPase-IB_hvy"/>
    <property type="match status" value="1"/>
</dbReference>
<dbReference type="GO" id="GO:0016887">
    <property type="term" value="F:ATP hydrolysis activity"/>
    <property type="evidence" value="ECO:0007669"/>
    <property type="project" value="InterPro"/>
</dbReference>
<feature type="transmembrane region" description="Helical" evidence="15">
    <location>
        <begin position="391"/>
        <end position="416"/>
    </location>
</feature>
<sequence length="737" mass="76188">MTDAVLAACPACAAAPDAASVAPAPIRPGPLRRIEIALPAIHCAACITGVERTLEAEPGVAAARVNLTLKRAAVTVEDAPGVEDRLIAALDARGFEAHPLDSAALEATRSDAEGRDLLARIGVAGFASMNVMLLSVAVWAGATGATRDLMHWVSAAIALPAVAFAAQPFFRNAYRALRARRLDMDVPISTAILMALAVSLRETVLSGPRAFFEAAVMLTFFLLVGRYLSHLTRASARSAAAEIAALEVHMAERIRADGTRETVPLDAVRAGDVLAVAPGARVPVDGTVMAGRSEIDPSLLTGETMPEPVAPGSTLRAGLLNLTGPLEVRADALGDDTLLREIGRLVETAERSRGRYASLADRASSAYAPIVYLTATAALLVWGVWGGDWRHATNIAAAVLIITCPCGLGLAVPAVLTAASGRLFRQGVLLKDGEALEKLALVDAVVVDKTGTLTTGRPVLTNADAIAPRDLAFAAALAAGSSHPLSCAITRAATGRGVPPVNAAAVVEHPGLGSEGRIGQSVVRLGRAEWAGGTALDVTAAWLRIDTAPPVAFRFEDELRPEAPGTIARLRADGLPVTLLSGDSETPVAALADRLGLDRAISRATPAEKVGEIQALGAQGHRVLMIGDGLNDAAALAAAHVSISPASAVDASRSAADLIILGDRLDRAADALALARVARRRILENFTFAFAYNVVSVPLAFAGLVTPLNAAIIMSTSSLIVALNALRLGPRQPAARP</sequence>
<dbReference type="InterPro" id="IPR023299">
    <property type="entry name" value="ATPase_P-typ_cyto_dom_N"/>
</dbReference>
<feature type="transmembrane region" description="Helical" evidence="15">
    <location>
        <begin position="117"/>
        <end position="140"/>
    </location>
</feature>
<evidence type="ECO:0000256" key="9">
    <source>
        <dbReference type="ARBA" id="ARBA00022840"/>
    </source>
</evidence>
<keyword evidence="6 15" id="KW-0812">Transmembrane</keyword>
<evidence type="ECO:0000256" key="4">
    <source>
        <dbReference type="ARBA" id="ARBA00022475"/>
    </source>
</evidence>
<dbReference type="Gene3D" id="2.70.150.10">
    <property type="entry name" value="Calcium-transporting ATPase, cytoplasmic transduction domain A"/>
    <property type="match status" value="1"/>
</dbReference>
<reference evidence="17 18" key="1">
    <citation type="submission" date="2020-08" db="EMBL/GenBank/DDBJ databases">
        <title>Genomic Encyclopedia of Type Strains, Phase IV (KMG-IV): sequencing the most valuable type-strain genomes for metagenomic binning, comparative biology and taxonomic classification.</title>
        <authorList>
            <person name="Goeker M."/>
        </authorList>
    </citation>
    <scope>NUCLEOTIDE SEQUENCE [LARGE SCALE GENOMIC DNA]</scope>
    <source>
        <strain evidence="17 18">DSM 101730</strain>
    </source>
</reference>
<protein>
    <submittedName>
        <fullName evidence="17">Cu2+-exporting ATPase</fullName>
    </submittedName>
</protein>
<keyword evidence="12 15" id="KW-1133">Transmembrane helix</keyword>
<dbReference type="Proteomes" id="UP000549457">
    <property type="component" value="Unassembled WGS sequence"/>
</dbReference>
<dbReference type="SUPFAM" id="SSF55008">
    <property type="entry name" value="HMA, heavy metal-associated domain"/>
    <property type="match status" value="1"/>
</dbReference>
<name>A0A840SNS5_9RHOB</name>
<comment type="caution">
    <text evidence="17">The sequence shown here is derived from an EMBL/GenBank/DDBJ whole genome shotgun (WGS) entry which is preliminary data.</text>
</comment>
<dbReference type="PROSITE" id="PS00154">
    <property type="entry name" value="ATPASE_E1_E2"/>
    <property type="match status" value="1"/>
</dbReference>
<evidence type="ECO:0000256" key="6">
    <source>
        <dbReference type="ARBA" id="ARBA00022692"/>
    </source>
</evidence>
<dbReference type="InterPro" id="IPR001757">
    <property type="entry name" value="P_typ_ATPase"/>
</dbReference>
<dbReference type="AlphaFoldDB" id="A0A840SNS5"/>
<dbReference type="InterPro" id="IPR036412">
    <property type="entry name" value="HAD-like_sf"/>
</dbReference>
<dbReference type="GO" id="GO:0043682">
    <property type="term" value="F:P-type divalent copper transporter activity"/>
    <property type="evidence" value="ECO:0007669"/>
    <property type="project" value="TreeGrafter"/>
</dbReference>
<feature type="transmembrane region" description="Helical" evidence="15">
    <location>
        <begin position="365"/>
        <end position="385"/>
    </location>
</feature>
<dbReference type="Pfam" id="PF00122">
    <property type="entry name" value="E1-E2_ATPase"/>
    <property type="match status" value="1"/>
</dbReference>
<evidence type="ECO:0000256" key="12">
    <source>
        <dbReference type="ARBA" id="ARBA00022989"/>
    </source>
</evidence>
<dbReference type="InterPro" id="IPR059000">
    <property type="entry name" value="ATPase_P-type_domA"/>
</dbReference>
<dbReference type="GO" id="GO:0055070">
    <property type="term" value="P:copper ion homeostasis"/>
    <property type="evidence" value="ECO:0007669"/>
    <property type="project" value="TreeGrafter"/>
</dbReference>